<accession>A0A0G2ZC88</accession>
<keyword evidence="3" id="KW-1185">Reference proteome</keyword>
<dbReference type="InterPro" id="IPR000182">
    <property type="entry name" value="GNAT_dom"/>
</dbReference>
<dbReference type="AlphaFoldDB" id="A0A0G2ZC88"/>
<organism evidence="2 3">
    <name type="scientific">Kosmotoga pacifica</name>
    <dbReference type="NCBI Taxonomy" id="1330330"/>
    <lineage>
        <taxon>Bacteria</taxon>
        <taxon>Thermotogati</taxon>
        <taxon>Thermotogota</taxon>
        <taxon>Thermotogae</taxon>
        <taxon>Kosmotogales</taxon>
        <taxon>Kosmotogaceae</taxon>
        <taxon>Kosmotoga</taxon>
    </lineage>
</organism>
<gene>
    <name evidence="2" type="ORF">IX53_07630</name>
</gene>
<sequence>MNIKIRPMELEDFAAWAEIRNLPLASSFTLGIPYISKEEAKKRVEAAVSDRSVVNIVAEVDDKVVGFAGIHFKRGRRRHTAEIGMMVHDGYQGKGIGTELMKRLIDLADNWYNIHRIQLEVYVDNERAIRLYKKFGFVIEGTLKDFAFRNGKYVDAYVMARIKD</sequence>
<protein>
    <recommendedName>
        <fullName evidence="1">N-acetyltransferase domain-containing protein</fullName>
    </recommendedName>
</protein>
<reference evidence="2 3" key="1">
    <citation type="submission" date="2015-04" db="EMBL/GenBank/DDBJ databases">
        <title>Complete Genome Sequence of Kosmotoga pacifica SLHLJ1.</title>
        <authorList>
            <person name="Jiang L.J."/>
            <person name="Shao Z.Z."/>
            <person name="Jebbar M."/>
        </authorList>
    </citation>
    <scope>NUCLEOTIDE SEQUENCE [LARGE SCALE GENOMIC DNA]</scope>
    <source>
        <strain evidence="2 3">SLHLJ1</strain>
    </source>
</reference>
<dbReference type="PANTHER" id="PTHR43415:SF3">
    <property type="entry name" value="GNAT-FAMILY ACETYLTRANSFERASE"/>
    <property type="match status" value="1"/>
</dbReference>
<evidence type="ECO:0000313" key="3">
    <source>
        <dbReference type="Proteomes" id="UP000035159"/>
    </source>
</evidence>
<dbReference type="SUPFAM" id="SSF55729">
    <property type="entry name" value="Acyl-CoA N-acyltransferases (Nat)"/>
    <property type="match status" value="1"/>
</dbReference>
<dbReference type="STRING" id="1330330.IX53_07630"/>
<dbReference type="KEGG" id="kpf:IX53_07630"/>
<evidence type="ECO:0000313" key="2">
    <source>
        <dbReference type="EMBL" id="AKI97706.1"/>
    </source>
</evidence>
<dbReference type="InterPro" id="IPR016181">
    <property type="entry name" value="Acyl_CoA_acyltransferase"/>
</dbReference>
<name>A0A0G2ZC88_9BACT</name>
<dbReference type="PATRIC" id="fig|1330330.3.peg.1545"/>
<dbReference type="PROSITE" id="PS51186">
    <property type="entry name" value="GNAT"/>
    <property type="match status" value="1"/>
</dbReference>
<evidence type="ECO:0000259" key="1">
    <source>
        <dbReference type="PROSITE" id="PS51186"/>
    </source>
</evidence>
<dbReference type="PANTHER" id="PTHR43415">
    <property type="entry name" value="SPERMIDINE N(1)-ACETYLTRANSFERASE"/>
    <property type="match status" value="1"/>
</dbReference>
<dbReference type="CDD" id="cd04301">
    <property type="entry name" value="NAT_SF"/>
    <property type="match status" value="1"/>
</dbReference>
<feature type="domain" description="N-acetyltransferase" evidence="1">
    <location>
        <begin position="3"/>
        <end position="164"/>
    </location>
</feature>
<dbReference type="RefSeq" id="WP_047754841.1">
    <property type="nucleotide sequence ID" value="NZ_CAJUHA010000017.1"/>
</dbReference>
<dbReference type="Gene3D" id="3.40.630.30">
    <property type="match status" value="1"/>
</dbReference>
<dbReference type="GO" id="GO:0016747">
    <property type="term" value="F:acyltransferase activity, transferring groups other than amino-acyl groups"/>
    <property type="evidence" value="ECO:0007669"/>
    <property type="project" value="InterPro"/>
</dbReference>
<dbReference type="Proteomes" id="UP000035159">
    <property type="component" value="Chromosome"/>
</dbReference>
<dbReference type="EMBL" id="CP011232">
    <property type="protein sequence ID" value="AKI97706.1"/>
    <property type="molecule type" value="Genomic_DNA"/>
</dbReference>
<proteinExistence type="predicted"/>
<dbReference type="OrthoDB" id="948250at2"/>
<dbReference type="Pfam" id="PF00583">
    <property type="entry name" value="Acetyltransf_1"/>
    <property type="match status" value="1"/>
</dbReference>